<dbReference type="Pfam" id="PF01628">
    <property type="entry name" value="HrcA"/>
    <property type="match status" value="1"/>
</dbReference>
<evidence type="ECO:0000256" key="6">
    <source>
        <dbReference type="HAMAP-Rule" id="MF_00081"/>
    </source>
</evidence>
<keyword evidence="4 6" id="KW-0804">Transcription</keyword>
<organism evidence="10 12">
    <name type="scientific">Anaerotignum propionicum DSM 1682</name>
    <dbReference type="NCBI Taxonomy" id="991789"/>
    <lineage>
        <taxon>Bacteria</taxon>
        <taxon>Bacillati</taxon>
        <taxon>Bacillota</taxon>
        <taxon>Clostridia</taxon>
        <taxon>Lachnospirales</taxon>
        <taxon>Anaerotignaceae</taxon>
        <taxon>Anaerotignum</taxon>
    </lineage>
</organism>
<dbReference type="Gene3D" id="1.10.10.10">
    <property type="entry name" value="Winged helix-like DNA-binding domain superfamily/Winged helix DNA-binding domain"/>
    <property type="match status" value="1"/>
</dbReference>
<proteinExistence type="inferred from homology"/>
<dbReference type="KEGG" id="cpro:CPRO_25800"/>
<feature type="domain" description="Heat-inducible transcription repressor HrcA C-terminal" evidence="7">
    <location>
        <begin position="107"/>
        <end position="324"/>
    </location>
</feature>
<reference evidence="10" key="4">
    <citation type="submission" date="2016-11" db="EMBL/GenBank/DDBJ databases">
        <authorList>
            <person name="Varghese N."/>
            <person name="Submissions S."/>
        </authorList>
    </citation>
    <scope>NUCLEOTIDE SEQUENCE</scope>
    <source>
        <strain evidence="10">DSM 1682</strain>
    </source>
</reference>
<keyword evidence="11" id="KW-1185">Reference proteome</keyword>
<evidence type="ECO:0000256" key="4">
    <source>
        <dbReference type="ARBA" id="ARBA00023163"/>
    </source>
</evidence>
<dbReference type="InterPro" id="IPR002571">
    <property type="entry name" value="HrcA"/>
</dbReference>
<comment type="function">
    <text evidence="5 6">Negative regulator of class I heat shock genes (grpE-dnaK-dnaJ and groELS operons). Prevents heat-shock induction of these operons.</text>
</comment>
<dbReference type="FunFam" id="1.10.10.10:FF:000049">
    <property type="entry name" value="Heat-inducible transcription repressor HrcA"/>
    <property type="match status" value="1"/>
</dbReference>
<dbReference type="Gene3D" id="3.30.450.40">
    <property type="match status" value="1"/>
</dbReference>
<evidence type="ECO:0000256" key="5">
    <source>
        <dbReference type="ARBA" id="ARBA00055319"/>
    </source>
</evidence>
<keyword evidence="2 6" id="KW-0805">Transcription regulation</keyword>
<dbReference type="GO" id="GO:0003677">
    <property type="term" value="F:DNA binding"/>
    <property type="evidence" value="ECO:0007669"/>
    <property type="project" value="InterPro"/>
</dbReference>
<evidence type="ECO:0000256" key="1">
    <source>
        <dbReference type="ARBA" id="ARBA00022491"/>
    </source>
</evidence>
<evidence type="ECO:0000259" key="7">
    <source>
        <dbReference type="Pfam" id="PF01628"/>
    </source>
</evidence>
<dbReference type="InterPro" id="IPR036390">
    <property type="entry name" value="WH_DNA-bd_sf"/>
</dbReference>
<keyword evidence="3 6" id="KW-0346">Stress response</keyword>
<evidence type="ECO:0000313" key="11">
    <source>
        <dbReference type="Proteomes" id="UP000068026"/>
    </source>
</evidence>
<dbReference type="EMBL" id="CP014223">
    <property type="protein sequence ID" value="AMJ42128.1"/>
    <property type="molecule type" value="Genomic_DNA"/>
</dbReference>
<dbReference type="Gene3D" id="3.30.390.60">
    <property type="entry name" value="Heat-inducible transcription repressor hrca homolog, domain 3"/>
    <property type="match status" value="1"/>
</dbReference>
<dbReference type="PANTHER" id="PTHR34824:SF1">
    <property type="entry name" value="HEAT-INDUCIBLE TRANSCRIPTION REPRESSOR HRCA"/>
    <property type="match status" value="1"/>
</dbReference>
<dbReference type="Pfam" id="PF03444">
    <property type="entry name" value="WHD_HrcA"/>
    <property type="match status" value="1"/>
</dbReference>
<comment type="similarity">
    <text evidence="6">Belongs to the HrcA family.</text>
</comment>
<dbReference type="GO" id="GO:0045892">
    <property type="term" value="P:negative regulation of DNA-templated transcription"/>
    <property type="evidence" value="ECO:0007669"/>
    <property type="project" value="UniProtKB-UniRule"/>
</dbReference>
<dbReference type="InterPro" id="IPR005104">
    <property type="entry name" value="WHTH_HrcA_DNA-bd"/>
</dbReference>
<dbReference type="SUPFAM" id="SSF46785">
    <property type="entry name" value="Winged helix' DNA-binding domain"/>
    <property type="match status" value="1"/>
</dbReference>
<dbReference type="Proteomes" id="UP000068026">
    <property type="component" value="Chromosome"/>
</dbReference>
<dbReference type="OrthoDB" id="9783139at2"/>
<evidence type="ECO:0000256" key="3">
    <source>
        <dbReference type="ARBA" id="ARBA00023016"/>
    </source>
</evidence>
<dbReference type="InterPro" id="IPR023120">
    <property type="entry name" value="WHTH_transcript_rep_HrcA_IDD"/>
</dbReference>
<name>A0A110A7I5_ANAPI</name>
<sequence length="352" mass="39359">MSLNDRKIQILQAIINDYIETAEPVGSRTIAKKYNLGISSATIRNEMSDLEEMGFIMQPHASSGRIPSDLGYRLYVDHLMQKRELSLDEQGYLQSVISRDISQIDYLMEETAKVLSALTNYTTFISEPVGQRARIKQIRLLPLDMASVLLVIVTEDNFMKNHVIKVGTAPDDDIIFQIGTYLNRAFQGCALQQIDQGVIQRLQIELGDYKGLLGPILRALENTMQAAEKVQVHMSGAKNMLAFPEFSDISKAKSLFQTLEEKDVLVTLLEESKCNDLQILIGSENTVQGMKDCSVITATYKLSDDTRGTIGIVGPTRMDYSQVVSVLNGMVKNIERVLRNLTDNNNKDNKDG</sequence>
<evidence type="ECO:0000259" key="8">
    <source>
        <dbReference type="Pfam" id="PF03444"/>
    </source>
</evidence>
<dbReference type="Proteomes" id="UP000184204">
    <property type="component" value="Unassembled WGS sequence"/>
</dbReference>
<dbReference type="InterPro" id="IPR029016">
    <property type="entry name" value="GAF-like_dom_sf"/>
</dbReference>
<dbReference type="InterPro" id="IPR036388">
    <property type="entry name" value="WH-like_DNA-bd_sf"/>
</dbReference>
<dbReference type="InterPro" id="IPR021153">
    <property type="entry name" value="HrcA_C"/>
</dbReference>
<accession>A0A110A7I5</accession>
<dbReference type="EMBL" id="FQUA01000003">
    <property type="protein sequence ID" value="SHE52060.1"/>
    <property type="molecule type" value="Genomic_DNA"/>
</dbReference>
<reference evidence="9 11" key="1">
    <citation type="journal article" date="2016" name="Genome Announc.">
        <title>Complete Genome Sequence of the Amino Acid-Fermenting Clostridium propionicum X2 (DSM 1682).</title>
        <authorList>
            <person name="Poehlein A."/>
            <person name="Schlien K."/>
            <person name="Chowdhury N.P."/>
            <person name="Gottschalk G."/>
            <person name="Buckel W."/>
            <person name="Daniel R."/>
        </authorList>
    </citation>
    <scope>NUCLEOTIDE SEQUENCE [LARGE SCALE GENOMIC DNA]</scope>
    <source>
        <strain evidence="9 11">X2</strain>
    </source>
</reference>
<evidence type="ECO:0000313" key="12">
    <source>
        <dbReference type="Proteomes" id="UP000184204"/>
    </source>
</evidence>
<protein>
    <recommendedName>
        <fullName evidence="6">Heat-inducible transcription repressor HrcA</fullName>
    </recommendedName>
</protein>
<dbReference type="PIRSF" id="PIRSF005485">
    <property type="entry name" value="HrcA"/>
    <property type="match status" value="1"/>
</dbReference>
<feature type="domain" description="Winged helix-turn-helix transcription repressor HrcA DNA-binding" evidence="8">
    <location>
        <begin position="5"/>
        <end position="57"/>
    </location>
</feature>
<dbReference type="RefSeq" id="WP_066052456.1">
    <property type="nucleotide sequence ID" value="NZ_CP014223.1"/>
</dbReference>
<evidence type="ECO:0000313" key="9">
    <source>
        <dbReference type="EMBL" id="AMJ42128.1"/>
    </source>
</evidence>
<reference evidence="12" key="3">
    <citation type="submission" date="2016-11" db="EMBL/GenBank/DDBJ databases">
        <authorList>
            <person name="Jaros S."/>
            <person name="Januszkiewicz K."/>
            <person name="Wedrychowicz H."/>
        </authorList>
    </citation>
    <scope>NUCLEOTIDE SEQUENCE [LARGE SCALE GENOMIC DNA]</scope>
    <source>
        <strain evidence="12">DSM 1682</strain>
    </source>
</reference>
<dbReference type="AlphaFoldDB" id="A0A110A7I5"/>
<gene>
    <name evidence="6 9" type="primary">hrcA</name>
    <name evidence="9" type="ORF">CPRO_25800</name>
    <name evidence="10" type="ORF">SAMN02745151_00948</name>
</gene>
<evidence type="ECO:0000313" key="10">
    <source>
        <dbReference type="EMBL" id="SHE52060.1"/>
    </source>
</evidence>
<dbReference type="PANTHER" id="PTHR34824">
    <property type="entry name" value="HEAT-INDUCIBLE TRANSCRIPTION REPRESSOR HRCA"/>
    <property type="match status" value="1"/>
</dbReference>
<dbReference type="NCBIfam" id="TIGR00331">
    <property type="entry name" value="hrcA"/>
    <property type="match status" value="1"/>
</dbReference>
<reference evidence="11" key="2">
    <citation type="submission" date="2016-01" db="EMBL/GenBank/DDBJ databases">
        <authorList>
            <person name="Poehlein A."/>
            <person name="Schlien K."/>
            <person name="Gottschalk G."/>
            <person name="Buckel W."/>
            <person name="Daniel R."/>
        </authorList>
    </citation>
    <scope>NUCLEOTIDE SEQUENCE [LARGE SCALE GENOMIC DNA]</scope>
    <source>
        <strain evidence="11">X2</strain>
    </source>
</reference>
<dbReference type="HAMAP" id="MF_00081">
    <property type="entry name" value="HrcA"/>
    <property type="match status" value="1"/>
</dbReference>
<keyword evidence="1 6" id="KW-0678">Repressor</keyword>
<evidence type="ECO:0000256" key="2">
    <source>
        <dbReference type="ARBA" id="ARBA00023015"/>
    </source>
</evidence>
<dbReference type="SUPFAM" id="SSF55781">
    <property type="entry name" value="GAF domain-like"/>
    <property type="match status" value="1"/>
</dbReference>